<protein>
    <submittedName>
        <fullName evidence="2">Expressed protein</fullName>
    </submittedName>
</protein>
<dbReference type="Proteomes" id="UP001153365">
    <property type="component" value="Unassembled WGS sequence"/>
</dbReference>
<evidence type="ECO:0000256" key="1">
    <source>
        <dbReference type="SAM" id="MobiDB-lite"/>
    </source>
</evidence>
<reference evidence="2" key="1">
    <citation type="submission" date="2022-06" db="EMBL/GenBank/DDBJ databases">
        <authorList>
            <consortium name="SYNGENTA / RWTH Aachen University"/>
        </authorList>
    </citation>
    <scope>NUCLEOTIDE SEQUENCE</scope>
</reference>
<feature type="compositionally biased region" description="Polar residues" evidence="1">
    <location>
        <begin position="7"/>
        <end position="22"/>
    </location>
</feature>
<accession>A0AAV0B185</accession>
<dbReference type="AlphaFoldDB" id="A0AAV0B185"/>
<gene>
    <name evidence="2" type="ORF">PPACK8108_LOCUS12096</name>
</gene>
<sequence>MRVDQGHSWNSAPSGDSSFFGQNHQIETYPHAGSTQYQSSSSSAVQPYDADLFDGNYIYSVPQFNDIWHPDSSSAPQPHQNVEYPYYNQMTQGPAFHFGQGHLWNSPETSSNWGYQNHGTMSSSHNSGNTNTGAEINHLRNSMDSESLNVSASKKLIRSSEIDCYDERVELINILKNNFRGCTKQDVISSLNFKKQRNNLDYKIAHEKALGFIGSSKSVEDSQATLTDENHSPGEKFMRLLILEYTLGIDWEKSSSLKGSLYEFAENFAANENVDQHPSNSFRMKRISILGINLMKIIAKKYSEKHISEEFGNDDNLLNYNTLFWEFCFKKHENMKEDLSNFFQSIAGSLKSNIDVENLVSIKISPQNNAYTIFPVMKRSMLSYADKATDYAYAWYYVNFRAMIYYPELVINSKISAGYHLKKFIESGILYYYEAGEKA</sequence>
<keyword evidence="3" id="KW-1185">Reference proteome</keyword>
<comment type="caution">
    <text evidence="2">The sequence shown here is derived from an EMBL/GenBank/DDBJ whole genome shotgun (WGS) entry which is preliminary data.</text>
</comment>
<dbReference type="EMBL" id="CALTRL010002863">
    <property type="protein sequence ID" value="CAH7676986.1"/>
    <property type="molecule type" value="Genomic_DNA"/>
</dbReference>
<evidence type="ECO:0000313" key="3">
    <source>
        <dbReference type="Proteomes" id="UP001153365"/>
    </source>
</evidence>
<proteinExistence type="predicted"/>
<feature type="region of interest" description="Disordered" evidence="1">
    <location>
        <begin position="1"/>
        <end position="22"/>
    </location>
</feature>
<name>A0AAV0B185_PHAPC</name>
<organism evidence="2 3">
    <name type="scientific">Phakopsora pachyrhizi</name>
    <name type="common">Asian soybean rust disease fungus</name>
    <dbReference type="NCBI Taxonomy" id="170000"/>
    <lineage>
        <taxon>Eukaryota</taxon>
        <taxon>Fungi</taxon>
        <taxon>Dikarya</taxon>
        <taxon>Basidiomycota</taxon>
        <taxon>Pucciniomycotina</taxon>
        <taxon>Pucciniomycetes</taxon>
        <taxon>Pucciniales</taxon>
        <taxon>Phakopsoraceae</taxon>
        <taxon>Phakopsora</taxon>
    </lineage>
</organism>
<evidence type="ECO:0000313" key="2">
    <source>
        <dbReference type="EMBL" id="CAH7676986.1"/>
    </source>
</evidence>